<keyword evidence="3" id="KW-1185">Reference proteome</keyword>
<dbReference type="OrthoDB" id="2496770at2759"/>
<reference evidence="2" key="1">
    <citation type="submission" date="2013-11" db="EMBL/GenBank/DDBJ databases">
        <title>Genome sequence of the fusiform rust pathogen reveals effectors for host alternation and coevolution with pine.</title>
        <authorList>
            <consortium name="DOE Joint Genome Institute"/>
            <person name="Smith K."/>
            <person name="Pendleton A."/>
            <person name="Kubisiak T."/>
            <person name="Anderson C."/>
            <person name="Salamov A."/>
            <person name="Aerts A."/>
            <person name="Riley R."/>
            <person name="Clum A."/>
            <person name="Lindquist E."/>
            <person name="Ence D."/>
            <person name="Campbell M."/>
            <person name="Kronenberg Z."/>
            <person name="Feau N."/>
            <person name="Dhillon B."/>
            <person name="Hamelin R."/>
            <person name="Burleigh J."/>
            <person name="Smith J."/>
            <person name="Yandell M."/>
            <person name="Nelson C."/>
            <person name="Grigoriev I."/>
            <person name="Davis J."/>
        </authorList>
    </citation>
    <scope>NUCLEOTIDE SEQUENCE</scope>
    <source>
        <strain evidence="2">G11</strain>
    </source>
</reference>
<dbReference type="AlphaFoldDB" id="A0A9P6T5M6"/>
<protein>
    <submittedName>
        <fullName evidence="2">Uncharacterized protein</fullName>
    </submittedName>
</protein>
<feature type="transmembrane region" description="Helical" evidence="1">
    <location>
        <begin position="31"/>
        <end position="52"/>
    </location>
</feature>
<name>A0A9P6T5M6_9BASI</name>
<keyword evidence="1" id="KW-0812">Transmembrane</keyword>
<dbReference type="Proteomes" id="UP000886653">
    <property type="component" value="Unassembled WGS sequence"/>
</dbReference>
<feature type="transmembrane region" description="Helical" evidence="1">
    <location>
        <begin position="73"/>
        <end position="94"/>
    </location>
</feature>
<feature type="transmembrane region" description="Helical" evidence="1">
    <location>
        <begin position="249"/>
        <end position="272"/>
    </location>
</feature>
<accession>A0A9P6T5M6</accession>
<evidence type="ECO:0000313" key="2">
    <source>
        <dbReference type="EMBL" id="KAG0139866.1"/>
    </source>
</evidence>
<sequence>MSTLNNFEQAEQIYQSVSTQIHPNVNYQIRIILWFTLVLCPLSGLLYLLSAIKRMKTNGPWLFKIDNNGLAHPNIHVVMPLWALLYTLVNFWGVCRLLRDLDSFIKPLTVALNILNYPLIFSLGWTKVWAMIYASPPSRFCLQAGRSAFLNINSRVLSPTLFNTIAIGCYIVPFVSTIPLNVFIARHVAAINTAWLSYDAASSAVLVSPSSESNQQIIVHNLLALEQHTQAIVKLNRAISGIYLFLDGFLLFTLLAASYLILRVLWFQVGLLRESAQRRRMIVLESQSIEPSNSQLSSSYPDTGPTRSLSNWTSFKDEHSHSHSQPDHFLDSKRLTFDDSWWSWLPSLKRGTEVDVDTWHSQIFHGARQEWEAIDEYILVQQYHSLRRYTSNTLWAAVLAGIIVISYLVLNWIIQKFVHFIKS</sequence>
<feature type="transmembrane region" description="Helical" evidence="1">
    <location>
        <begin position="114"/>
        <end position="135"/>
    </location>
</feature>
<proteinExistence type="predicted"/>
<evidence type="ECO:0000313" key="3">
    <source>
        <dbReference type="Proteomes" id="UP000886653"/>
    </source>
</evidence>
<feature type="transmembrane region" description="Helical" evidence="1">
    <location>
        <begin position="156"/>
        <end position="176"/>
    </location>
</feature>
<comment type="caution">
    <text evidence="2">The sequence shown here is derived from an EMBL/GenBank/DDBJ whole genome shotgun (WGS) entry which is preliminary data.</text>
</comment>
<dbReference type="EMBL" id="MU167511">
    <property type="protein sequence ID" value="KAG0139866.1"/>
    <property type="molecule type" value="Genomic_DNA"/>
</dbReference>
<feature type="transmembrane region" description="Helical" evidence="1">
    <location>
        <begin position="394"/>
        <end position="414"/>
    </location>
</feature>
<keyword evidence="1" id="KW-1133">Transmembrane helix</keyword>
<evidence type="ECO:0000256" key="1">
    <source>
        <dbReference type="SAM" id="Phobius"/>
    </source>
</evidence>
<gene>
    <name evidence="2" type="ORF">CROQUDRAFT_726397</name>
</gene>
<organism evidence="2 3">
    <name type="scientific">Cronartium quercuum f. sp. fusiforme G11</name>
    <dbReference type="NCBI Taxonomy" id="708437"/>
    <lineage>
        <taxon>Eukaryota</taxon>
        <taxon>Fungi</taxon>
        <taxon>Dikarya</taxon>
        <taxon>Basidiomycota</taxon>
        <taxon>Pucciniomycotina</taxon>
        <taxon>Pucciniomycetes</taxon>
        <taxon>Pucciniales</taxon>
        <taxon>Coleosporiaceae</taxon>
        <taxon>Cronartium</taxon>
    </lineage>
</organism>
<keyword evidence="1" id="KW-0472">Membrane</keyword>